<gene>
    <name evidence="3" type="ORF">OD816_000841</name>
</gene>
<evidence type="ECO:0000259" key="1">
    <source>
        <dbReference type="Pfam" id="PF06230"/>
    </source>
</evidence>
<evidence type="ECO:0000313" key="3">
    <source>
        <dbReference type="EMBL" id="MDF2953596.1"/>
    </source>
</evidence>
<dbReference type="PANTHER" id="PTHR39962:SF1">
    <property type="entry name" value="LPXI FAMILY PROTEIN"/>
    <property type="match status" value="1"/>
</dbReference>
<evidence type="ECO:0000259" key="2">
    <source>
        <dbReference type="Pfam" id="PF17930"/>
    </source>
</evidence>
<organism evidence="3 4">
    <name type="scientific">Candidatus Thermodesulfobacterium syntrophicum</name>
    <dbReference type="NCBI Taxonomy" id="3060442"/>
    <lineage>
        <taxon>Bacteria</taxon>
        <taxon>Pseudomonadati</taxon>
        <taxon>Thermodesulfobacteriota</taxon>
        <taxon>Thermodesulfobacteria</taxon>
        <taxon>Thermodesulfobacteriales</taxon>
        <taxon>Thermodesulfobacteriaceae</taxon>
        <taxon>Thermodesulfobacterium</taxon>
    </lineage>
</organism>
<dbReference type="Gene3D" id="3.40.140.80">
    <property type="match status" value="1"/>
</dbReference>
<dbReference type="InterPro" id="IPR043167">
    <property type="entry name" value="LpxI_C_sf"/>
</dbReference>
<evidence type="ECO:0000313" key="4">
    <source>
        <dbReference type="Proteomes" id="UP001144110"/>
    </source>
</evidence>
<protein>
    <submittedName>
        <fullName evidence="3">DUF1009 family protein</fullName>
    </submittedName>
</protein>
<dbReference type="PANTHER" id="PTHR39962">
    <property type="entry name" value="BLL4848 PROTEIN"/>
    <property type="match status" value="1"/>
</dbReference>
<comment type="caution">
    <text evidence="3">The sequence shown here is derived from an EMBL/GenBank/DDBJ whole genome shotgun (WGS) entry which is preliminary data.</text>
</comment>
<dbReference type="Gene3D" id="3.40.50.20">
    <property type="match status" value="1"/>
</dbReference>
<feature type="domain" description="LpxI C-terminal" evidence="1">
    <location>
        <begin position="139"/>
        <end position="267"/>
    </location>
</feature>
<dbReference type="InterPro" id="IPR010415">
    <property type="entry name" value="LpxI_C"/>
</dbReference>
<accession>A0AAE3P477</accession>
<sequence length="276" mass="31000">MEVEDNKIGLISGEGEFPVILARSLKNKNYEIIAVCFSNGQKERLKKFVSEVFKISIGQLGKLIKIFKEREVKNLVFLGKIDKSYALRVGIPDFKALALWKNLKNREDNSILKSVIEELEKEGFVVRGPSEFLQEFLTPEGIFTKRAPTAEEWEDIKYGFKIAKIIGSLDVGQCVVVKDKMTVAVEAMEGTDATILRAGKLRKNTVVIKVAKPIQDLRMDLPVVGLKTVETLVKSNAKVLVLEAGKTFFLQKEEAVKLANKHKISIVGYNDKEENE</sequence>
<dbReference type="AlphaFoldDB" id="A0AAE3P477"/>
<feature type="domain" description="LpxI N-terminal" evidence="2">
    <location>
        <begin position="7"/>
        <end position="135"/>
    </location>
</feature>
<dbReference type="EMBL" id="JAPHEG010000003">
    <property type="protein sequence ID" value="MDF2953596.1"/>
    <property type="molecule type" value="Genomic_DNA"/>
</dbReference>
<dbReference type="InterPro" id="IPR053174">
    <property type="entry name" value="LpxI"/>
</dbReference>
<dbReference type="Pfam" id="PF17930">
    <property type="entry name" value="LpxI_N"/>
    <property type="match status" value="1"/>
</dbReference>
<name>A0AAE3P477_9BACT</name>
<reference evidence="3" key="1">
    <citation type="submission" date="2022-11" db="EMBL/GenBank/DDBJ databases">
        <title>Candidatus Alkanophaga archaea from heated hydrothermal vent sediment oxidize petroleum alkanes.</title>
        <authorList>
            <person name="Zehnle H."/>
            <person name="Laso-Perez R."/>
            <person name="Lipp J."/>
            <person name="Teske A."/>
            <person name="Wegener G."/>
        </authorList>
    </citation>
    <scope>NUCLEOTIDE SEQUENCE</scope>
    <source>
        <strain evidence="3">MCA70</strain>
    </source>
</reference>
<dbReference type="Proteomes" id="UP001144110">
    <property type="component" value="Unassembled WGS sequence"/>
</dbReference>
<dbReference type="Pfam" id="PF06230">
    <property type="entry name" value="LpxI_C"/>
    <property type="match status" value="1"/>
</dbReference>
<dbReference type="InterPro" id="IPR041255">
    <property type="entry name" value="LpxI_N"/>
</dbReference>
<proteinExistence type="predicted"/>